<gene>
    <name evidence="1" type="ORF">QBC47DRAFT_219875</name>
</gene>
<dbReference type="PROSITE" id="PS51257">
    <property type="entry name" value="PROKAR_LIPOPROTEIN"/>
    <property type="match status" value="1"/>
</dbReference>
<reference evidence="1" key="1">
    <citation type="submission" date="2023-06" db="EMBL/GenBank/DDBJ databases">
        <title>Genome-scale phylogeny and comparative genomics of the fungal order Sordariales.</title>
        <authorList>
            <consortium name="Lawrence Berkeley National Laboratory"/>
            <person name="Hensen N."/>
            <person name="Bonometti L."/>
            <person name="Westerberg I."/>
            <person name="Brannstrom I.O."/>
            <person name="Guillou S."/>
            <person name="Cros-Aarteil S."/>
            <person name="Calhoun S."/>
            <person name="Haridas S."/>
            <person name="Kuo A."/>
            <person name="Mondo S."/>
            <person name="Pangilinan J."/>
            <person name="Riley R."/>
            <person name="Labutti K."/>
            <person name="Andreopoulos B."/>
            <person name="Lipzen A."/>
            <person name="Chen C."/>
            <person name="Yanf M."/>
            <person name="Daum C."/>
            <person name="Ng V."/>
            <person name="Clum A."/>
            <person name="Steindorff A."/>
            <person name="Ohm R."/>
            <person name="Martin F."/>
            <person name="Silar P."/>
            <person name="Natvig D."/>
            <person name="Lalanne C."/>
            <person name="Gautier V."/>
            <person name="Ament-Velasquez S.L."/>
            <person name="Kruys A."/>
            <person name="Hutchinson M.I."/>
            <person name="Powell A.J."/>
            <person name="Barry K."/>
            <person name="Miller A.N."/>
            <person name="Grigoriev I.V."/>
            <person name="Debuchy R."/>
            <person name="Gladieux P."/>
            <person name="Thoren M.H."/>
            <person name="Johannesson H."/>
        </authorList>
    </citation>
    <scope>NUCLEOTIDE SEQUENCE</scope>
    <source>
        <strain evidence="1">PSN4</strain>
    </source>
</reference>
<protein>
    <submittedName>
        <fullName evidence="1">Uncharacterized protein</fullName>
    </submittedName>
</protein>
<evidence type="ECO:0000313" key="2">
    <source>
        <dbReference type="Proteomes" id="UP001239445"/>
    </source>
</evidence>
<organism evidence="1 2">
    <name type="scientific">Echria macrotheca</name>
    <dbReference type="NCBI Taxonomy" id="438768"/>
    <lineage>
        <taxon>Eukaryota</taxon>
        <taxon>Fungi</taxon>
        <taxon>Dikarya</taxon>
        <taxon>Ascomycota</taxon>
        <taxon>Pezizomycotina</taxon>
        <taxon>Sordariomycetes</taxon>
        <taxon>Sordariomycetidae</taxon>
        <taxon>Sordariales</taxon>
        <taxon>Schizotheciaceae</taxon>
        <taxon>Echria</taxon>
    </lineage>
</organism>
<dbReference type="Pfam" id="PF11885">
    <property type="entry name" value="DUF3405"/>
    <property type="match status" value="1"/>
</dbReference>
<keyword evidence="2" id="KW-1185">Reference proteome</keyword>
<dbReference type="InterPro" id="IPR021822">
    <property type="entry name" value="DUF3405"/>
</dbReference>
<accession>A0AAJ0BD15</accession>
<dbReference type="PANTHER" id="PTHR36205:SF2">
    <property type="entry name" value="MAJOR FACILITATOR SUPERFAMILY TRANSPORTER"/>
    <property type="match status" value="1"/>
</dbReference>
<evidence type="ECO:0000313" key="1">
    <source>
        <dbReference type="EMBL" id="KAK1754537.1"/>
    </source>
</evidence>
<dbReference type="PANTHER" id="PTHR36205">
    <property type="entry name" value="CHROMOSOME 19, WHOLE GENOME SHOTGUN SEQUENCE"/>
    <property type="match status" value="1"/>
</dbReference>
<dbReference type="Proteomes" id="UP001239445">
    <property type="component" value="Unassembled WGS sequence"/>
</dbReference>
<dbReference type="AlphaFoldDB" id="A0AAJ0BD15"/>
<dbReference type="EMBL" id="MU839835">
    <property type="protein sequence ID" value="KAK1754537.1"/>
    <property type="molecule type" value="Genomic_DNA"/>
</dbReference>
<name>A0AAJ0BD15_9PEZI</name>
<sequence>MLLKLQTHRLVARPRFTPLMVVLLLSCLLIYGRGRLLPRSLGLLDHVRRRPIILPRPMSESWDQILRERQQEFEREAMALENATGANEIYGKTLKDVVVGNVSTAICADALRPAKTNLTFTNIQPLALNPYPYHQEYWQSRHAEYVPCMGPAGTPLGNVTVFEGHLRGFPNPAFGSYELLGLSLDVCFERETRMGPYGLVPVVGKDGKRIDWDRVNWGVLQTECWKRNEKRFPSEQQLARLALMKGFFANQTFKAREARTALLLRSYTGKHYSDNDKQVIRSLITELSLQTGGEYEVFLFLHVKDDTDIWASEEIYQQVIETHVPCEFWNMTILWNTEKVKQEYPELPSDALLVHNSQFSPVQIFMQEHQEFDYVWNWEMDSRVIGHHYDILSKLAKFAREQPRKGLWERNERYYIPSFHGDYNKDFRKTVEQLYAGDSIWGAAQVPVVGPTGPEPPVSSEDDDYEWGVGEEADLITLSPMFNPVHSDWILRGQIWGYGNREFVGDLPRRATIITQVRASRRLMNIMHAENLRGNHLASEMVAQTVALLHGLKAVYVPMPVFFDRPWDGAQLARYFNGGPRGESGGFGSAMGWGREGRFQGSTWYFRAVPPQRMYNNWMGYEDTGVGGPEWEAEHGRPCLPMMILHPVKEVGPTERGYLSDSKLPY</sequence>
<proteinExistence type="predicted"/>
<comment type="caution">
    <text evidence="1">The sequence shown here is derived from an EMBL/GenBank/DDBJ whole genome shotgun (WGS) entry which is preliminary data.</text>
</comment>